<dbReference type="Gene3D" id="3.90.226.10">
    <property type="entry name" value="2-enoyl-CoA Hydratase, Chain A, domain 1"/>
    <property type="match status" value="1"/>
</dbReference>
<evidence type="ECO:0000313" key="14">
    <source>
        <dbReference type="Proteomes" id="UP000195305"/>
    </source>
</evidence>
<dbReference type="GO" id="GO:2001295">
    <property type="term" value="P:malonyl-CoA biosynthetic process"/>
    <property type="evidence" value="ECO:0007669"/>
    <property type="project" value="UniProtKB-UniRule"/>
</dbReference>
<keyword evidence="2 10" id="KW-0444">Lipid biosynthesis</keyword>
<comment type="subcellular location">
    <subcellularLocation>
        <location evidence="10">Cytoplasm</location>
    </subcellularLocation>
</comment>
<keyword evidence="8 10" id="KW-0275">Fatty acid biosynthesis</keyword>
<dbReference type="Proteomes" id="UP000195305">
    <property type="component" value="Unassembled WGS sequence"/>
</dbReference>
<keyword evidence="11" id="KW-0175">Coiled coil</keyword>
<evidence type="ECO:0000256" key="5">
    <source>
        <dbReference type="ARBA" id="ARBA00022832"/>
    </source>
</evidence>
<comment type="similarity">
    <text evidence="10">Belongs to the AccA family.</text>
</comment>
<dbReference type="Pfam" id="PF03255">
    <property type="entry name" value="ACCA"/>
    <property type="match status" value="1"/>
</dbReference>
<dbReference type="GO" id="GO:0006633">
    <property type="term" value="P:fatty acid biosynthetic process"/>
    <property type="evidence" value="ECO:0007669"/>
    <property type="project" value="UniProtKB-KW"/>
</dbReference>
<dbReference type="AlphaFoldDB" id="A0A1Y4SWU7"/>
<reference evidence="13 14" key="1">
    <citation type="journal article" date="2018" name="BMC Genomics">
        <title>Whole genome sequencing and function prediction of 133 gut anaerobes isolated from chicken caecum in pure cultures.</title>
        <authorList>
            <person name="Medvecky M."/>
            <person name="Cejkova D."/>
            <person name="Polansky O."/>
            <person name="Karasova D."/>
            <person name="Kubasova T."/>
            <person name="Cizek A."/>
            <person name="Rychlik I."/>
        </authorList>
    </citation>
    <scope>NUCLEOTIDE SEQUENCE [LARGE SCALE GENOMIC DNA]</scope>
    <source>
        <strain evidence="13 14">An13</strain>
    </source>
</reference>
<dbReference type="RefSeq" id="WP_087358054.1">
    <property type="nucleotide sequence ID" value="NZ_AP031415.1"/>
</dbReference>
<dbReference type="GO" id="GO:0005524">
    <property type="term" value="F:ATP binding"/>
    <property type="evidence" value="ECO:0007669"/>
    <property type="project" value="UniProtKB-KW"/>
</dbReference>
<evidence type="ECO:0000256" key="8">
    <source>
        <dbReference type="ARBA" id="ARBA00023160"/>
    </source>
</evidence>
<comment type="caution">
    <text evidence="13">The sequence shown here is derived from an EMBL/GenBank/DDBJ whole genome shotgun (WGS) entry which is preliminary data.</text>
</comment>
<dbReference type="InterPro" id="IPR029045">
    <property type="entry name" value="ClpP/crotonase-like_dom_sf"/>
</dbReference>
<evidence type="ECO:0000256" key="4">
    <source>
        <dbReference type="ARBA" id="ARBA00022741"/>
    </source>
</evidence>
<evidence type="ECO:0000259" key="12">
    <source>
        <dbReference type="PROSITE" id="PS50989"/>
    </source>
</evidence>
<protein>
    <recommendedName>
        <fullName evidence="10">Acetyl-coenzyme A carboxylase carboxyl transferase subunit alpha</fullName>
        <shortName evidence="10">ACCase subunit alpha</shortName>
        <shortName evidence="10">Acetyl-CoA carboxylase carboxyltransferase subunit alpha</shortName>
        <ecNumber evidence="10">2.1.3.15</ecNumber>
    </recommendedName>
</protein>
<feature type="domain" description="CoA carboxyltransferase C-terminal" evidence="12">
    <location>
        <begin position="28"/>
        <end position="282"/>
    </location>
</feature>
<keyword evidence="3 10" id="KW-0808">Transferase</keyword>
<dbReference type="GO" id="GO:0009317">
    <property type="term" value="C:acetyl-CoA carboxylase complex"/>
    <property type="evidence" value="ECO:0007669"/>
    <property type="project" value="InterPro"/>
</dbReference>
<dbReference type="PROSITE" id="PS50989">
    <property type="entry name" value="COA_CT_CTER"/>
    <property type="match status" value="1"/>
</dbReference>
<evidence type="ECO:0000256" key="3">
    <source>
        <dbReference type="ARBA" id="ARBA00022679"/>
    </source>
</evidence>
<dbReference type="SUPFAM" id="SSF52096">
    <property type="entry name" value="ClpP/crotonase"/>
    <property type="match status" value="1"/>
</dbReference>
<dbReference type="UniPathway" id="UPA00655">
    <property type="reaction ID" value="UER00711"/>
</dbReference>
<dbReference type="InterPro" id="IPR011763">
    <property type="entry name" value="COA_CT_C"/>
</dbReference>
<sequence>MSLIDNENKIKELQAKRAMTQDQKEFDELSLQIDHLTKETYQNLTAWDRVSIARHPSRPKASDFIEGLFDHFYELHGDRRFGDDQAIIGGIGYFHSMPVTVIAQAKGKTLQENLDRHFGMCNPEGYRKALRLARQAEKFHRPIITFVDTAGAYPGIEAEERGQAQAIAECLYVFSDIKTPVICVVLSEGGSGGALALSVADRICMLENAIYSVLSPEGFASILWKDDSRVQEAAEVMKLTSYDLYEKGIVDYLVKEPTGGMQNDLKLVLDNIDQYLQKELDILMHTKEKELLEKRYQKFRKMGVMS</sequence>
<keyword evidence="6 10" id="KW-0067">ATP-binding</keyword>
<keyword evidence="7 10" id="KW-0443">Lipid metabolism</keyword>
<keyword evidence="5 10" id="KW-0276">Fatty acid metabolism</keyword>
<dbReference type="GO" id="GO:0003989">
    <property type="term" value="F:acetyl-CoA carboxylase activity"/>
    <property type="evidence" value="ECO:0007669"/>
    <property type="project" value="InterPro"/>
</dbReference>
<dbReference type="NCBIfam" id="NF041504">
    <property type="entry name" value="AccA_sub"/>
    <property type="match status" value="1"/>
</dbReference>
<evidence type="ECO:0000256" key="1">
    <source>
        <dbReference type="ARBA" id="ARBA00004956"/>
    </source>
</evidence>
<evidence type="ECO:0000256" key="2">
    <source>
        <dbReference type="ARBA" id="ARBA00022516"/>
    </source>
</evidence>
<dbReference type="NCBIfam" id="TIGR00513">
    <property type="entry name" value="accA"/>
    <property type="match status" value="1"/>
</dbReference>
<name>A0A1Y4SWU7_9FIRM</name>
<dbReference type="PANTHER" id="PTHR42853">
    <property type="entry name" value="ACETYL-COENZYME A CARBOXYLASE CARBOXYL TRANSFERASE SUBUNIT ALPHA"/>
    <property type="match status" value="1"/>
</dbReference>
<comment type="subunit">
    <text evidence="10">Acetyl-CoA carboxylase is a heterohexamer composed of biotin carboxyl carrier protein (AccB), biotin carboxylase (AccC) and two subunits each of ACCase subunit alpha (AccA) and ACCase subunit beta (AccD).</text>
</comment>
<organism evidence="13 14">
    <name type="scientific">Massilimicrobiota timonensis</name>
    <dbReference type="NCBI Taxonomy" id="1776392"/>
    <lineage>
        <taxon>Bacteria</taxon>
        <taxon>Bacillati</taxon>
        <taxon>Bacillota</taxon>
        <taxon>Erysipelotrichia</taxon>
        <taxon>Erysipelotrichales</taxon>
        <taxon>Erysipelotrichaceae</taxon>
        <taxon>Massilimicrobiota</taxon>
    </lineage>
</organism>
<evidence type="ECO:0000256" key="7">
    <source>
        <dbReference type="ARBA" id="ARBA00023098"/>
    </source>
</evidence>
<dbReference type="InterPro" id="IPR001095">
    <property type="entry name" value="Acetyl_CoA_COase_a_su"/>
</dbReference>
<evidence type="ECO:0000313" key="13">
    <source>
        <dbReference type="EMBL" id="OUQ34386.1"/>
    </source>
</evidence>
<dbReference type="OrthoDB" id="9808023at2"/>
<evidence type="ECO:0000256" key="11">
    <source>
        <dbReference type="SAM" id="Coils"/>
    </source>
</evidence>
<comment type="catalytic activity">
    <reaction evidence="9 10">
        <text>N(6)-carboxybiotinyl-L-lysyl-[protein] + acetyl-CoA = N(6)-biotinyl-L-lysyl-[protein] + malonyl-CoA</text>
        <dbReference type="Rhea" id="RHEA:54728"/>
        <dbReference type="Rhea" id="RHEA-COMP:10505"/>
        <dbReference type="Rhea" id="RHEA-COMP:10506"/>
        <dbReference type="ChEBI" id="CHEBI:57288"/>
        <dbReference type="ChEBI" id="CHEBI:57384"/>
        <dbReference type="ChEBI" id="CHEBI:83144"/>
        <dbReference type="ChEBI" id="CHEBI:83145"/>
        <dbReference type="EC" id="2.1.3.15"/>
    </reaction>
</comment>
<proteinExistence type="inferred from homology"/>
<evidence type="ECO:0000256" key="6">
    <source>
        <dbReference type="ARBA" id="ARBA00022840"/>
    </source>
</evidence>
<dbReference type="EMBL" id="NFLJ01000017">
    <property type="protein sequence ID" value="OUQ34386.1"/>
    <property type="molecule type" value="Genomic_DNA"/>
</dbReference>
<dbReference type="HAMAP" id="MF_00823">
    <property type="entry name" value="AcetylCoA_CT_alpha"/>
    <property type="match status" value="1"/>
</dbReference>
<dbReference type="GO" id="GO:0016743">
    <property type="term" value="F:carboxyl- or carbamoyltransferase activity"/>
    <property type="evidence" value="ECO:0007669"/>
    <property type="project" value="UniProtKB-UniRule"/>
</dbReference>
<keyword evidence="10" id="KW-0963">Cytoplasm</keyword>
<comment type="pathway">
    <text evidence="1 10">Lipid metabolism; malonyl-CoA biosynthesis; malonyl-CoA from acetyl-CoA: step 1/1.</text>
</comment>
<comment type="function">
    <text evidence="10">Component of the acetyl coenzyme A carboxylase (ACC) complex. First, biotin carboxylase catalyzes the carboxylation of biotin on its carrier protein (BCCP) and then the CO(2) group is transferred by the carboxyltransferase to acetyl-CoA to form malonyl-CoA.</text>
</comment>
<feature type="coiled-coil region" evidence="11">
    <location>
        <begin position="3"/>
        <end position="39"/>
    </location>
</feature>
<dbReference type="EC" id="2.1.3.15" evidence="10"/>
<evidence type="ECO:0000256" key="10">
    <source>
        <dbReference type="HAMAP-Rule" id="MF_00823"/>
    </source>
</evidence>
<dbReference type="PANTHER" id="PTHR42853:SF3">
    <property type="entry name" value="ACETYL-COENZYME A CARBOXYLASE CARBOXYL TRANSFERASE SUBUNIT ALPHA, CHLOROPLASTIC"/>
    <property type="match status" value="1"/>
</dbReference>
<gene>
    <name evidence="10" type="primary">accA</name>
    <name evidence="13" type="ORF">B5E75_07035</name>
</gene>
<evidence type="ECO:0000256" key="9">
    <source>
        <dbReference type="ARBA" id="ARBA00049152"/>
    </source>
</evidence>
<keyword evidence="4 10" id="KW-0547">Nucleotide-binding</keyword>
<dbReference type="PRINTS" id="PR01069">
    <property type="entry name" value="ACCCTRFRASEA"/>
</dbReference>
<dbReference type="NCBIfam" id="NF004344">
    <property type="entry name" value="PRK05724.1"/>
    <property type="match status" value="1"/>
</dbReference>
<accession>A0A1Y4SWU7</accession>
<keyword evidence="14" id="KW-1185">Reference proteome</keyword>